<dbReference type="PROSITE" id="PS51257">
    <property type="entry name" value="PROKAR_LIPOPROTEIN"/>
    <property type="match status" value="1"/>
</dbReference>
<name>A0A062UA92_9PROT</name>
<dbReference type="InterPro" id="IPR042230">
    <property type="entry name" value="CusF_sf"/>
</dbReference>
<dbReference type="RefSeq" id="WP_051615577.1">
    <property type="nucleotide sequence ID" value="NZ_AWFG01000063.1"/>
</dbReference>
<comment type="caution">
    <text evidence="2">The sequence shown here is derived from an EMBL/GenBank/DDBJ whole genome shotgun (WGS) entry which is preliminary data.</text>
</comment>
<dbReference type="Pfam" id="PF11604">
    <property type="entry name" value="CusF_Ec"/>
    <property type="match status" value="1"/>
</dbReference>
<evidence type="ECO:0008006" key="4">
    <source>
        <dbReference type="Google" id="ProtNLM"/>
    </source>
</evidence>
<accession>A0A062UA92</accession>
<dbReference type="eggNOG" id="COG5569">
    <property type="taxonomic scope" value="Bacteria"/>
</dbReference>
<dbReference type="PATRIC" id="fig|1280947.3.peg.3142"/>
<proteinExistence type="predicted"/>
<evidence type="ECO:0000256" key="1">
    <source>
        <dbReference type="SAM" id="SignalP"/>
    </source>
</evidence>
<evidence type="ECO:0000313" key="3">
    <source>
        <dbReference type="Proteomes" id="UP000027190"/>
    </source>
</evidence>
<dbReference type="STRING" id="1280947.HY30_08515"/>
<reference evidence="2 3" key="1">
    <citation type="journal article" date="2014" name="Antonie Van Leeuwenhoek">
        <title>Hyphomonas beringensis sp. nov. and Hyphomonas chukchiensis sp. nov., isolated from surface seawater of the Bering Sea and Chukchi Sea.</title>
        <authorList>
            <person name="Li C."/>
            <person name="Lai Q."/>
            <person name="Li G."/>
            <person name="Dong C."/>
            <person name="Wang J."/>
            <person name="Liao Y."/>
            <person name="Shao Z."/>
        </authorList>
    </citation>
    <scope>NUCLEOTIDE SEQUENCE [LARGE SCALE GENOMIC DNA]</scope>
    <source>
        <strain evidence="2 3">BH-BN04-4</strain>
    </source>
</reference>
<dbReference type="InterPro" id="IPR021647">
    <property type="entry name" value="CusF_Ec"/>
</dbReference>
<dbReference type="OrthoDB" id="9816061at2"/>
<dbReference type="Proteomes" id="UP000027190">
    <property type="component" value="Unassembled WGS sequence"/>
</dbReference>
<keyword evidence="3" id="KW-1185">Reference proteome</keyword>
<evidence type="ECO:0000313" key="2">
    <source>
        <dbReference type="EMBL" id="KCZ55197.1"/>
    </source>
</evidence>
<protein>
    <recommendedName>
        <fullName evidence="4">Copper-binding protein</fullName>
    </recommendedName>
</protein>
<sequence length="141" mass="14469">MKTIKGMKAGIILGGLASTLVACGQAPDPYATAARPETARAGQPKNPALQQALSGEGQGTIISIGPDGDFLTIDHGPIEGVGMGAMTMGFETLSRVDLAGFAKGDKVAFSVKQGRDGSFRVTVICNIEAHGKDCLPKLTPN</sequence>
<feature type="signal peptide" evidence="1">
    <location>
        <begin position="1"/>
        <end position="22"/>
    </location>
</feature>
<keyword evidence="1" id="KW-0732">Signal</keyword>
<feature type="chain" id="PRO_5001614331" description="Copper-binding protein" evidence="1">
    <location>
        <begin position="23"/>
        <end position="141"/>
    </location>
</feature>
<dbReference type="AlphaFoldDB" id="A0A062UA92"/>
<dbReference type="Gene3D" id="2.40.50.320">
    <property type="entry name" value="Copper binding periplasmic protein CusF"/>
    <property type="match status" value="1"/>
</dbReference>
<organism evidence="2 3">
    <name type="scientific">Hyphomonas chukchiensis</name>
    <dbReference type="NCBI Taxonomy" id="1280947"/>
    <lineage>
        <taxon>Bacteria</taxon>
        <taxon>Pseudomonadati</taxon>
        <taxon>Pseudomonadota</taxon>
        <taxon>Alphaproteobacteria</taxon>
        <taxon>Hyphomonadales</taxon>
        <taxon>Hyphomonadaceae</taxon>
        <taxon>Hyphomonas</taxon>
    </lineage>
</organism>
<dbReference type="EMBL" id="AWFG01000063">
    <property type="protein sequence ID" value="KCZ55197.1"/>
    <property type="molecule type" value="Genomic_DNA"/>
</dbReference>
<gene>
    <name evidence="2" type="ORF">HY30_08515</name>
</gene>